<protein>
    <submittedName>
        <fullName evidence="2">Uncharacterized protein</fullName>
    </submittedName>
</protein>
<sequence length="133" mass="14692">MLTRSLLRDLVAGILVASGLVGAVAASHAQVAFWQQVRPDGRSARMQPQPRDGWQMATVRAESREHVQAQIDRMEARARADDRLSGRRAALAGARDDNRGRGQERDNPNEARNDSRQGNVGPGWQARGRDNSR</sequence>
<evidence type="ECO:0000313" key="2">
    <source>
        <dbReference type="EMBL" id="SCU75459.1"/>
    </source>
</evidence>
<feature type="compositionally biased region" description="Basic and acidic residues" evidence="1">
    <location>
        <begin position="74"/>
        <end position="85"/>
    </location>
</feature>
<dbReference type="RefSeq" id="WP_340523951.1">
    <property type="nucleotide sequence ID" value="NZ_FMSH01000154.1"/>
</dbReference>
<feature type="region of interest" description="Disordered" evidence="1">
    <location>
        <begin position="74"/>
        <end position="133"/>
    </location>
</feature>
<gene>
    <name evidence="2" type="ORF">CNECB9_2370033</name>
</gene>
<organism evidence="2">
    <name type="scientific">Cupriavidus necator</name>
    <name type="common">Alcaligenes eutrophus</name>
    <name type="synonym">Ralstonia eutropha</name>
    <dbReference type="NCBI Taxonomy" id="106590"/>
    <lineage>
        <taxon>Bacteria</taxon>
        <taxon>Pseudomonadati</taxon>
        <taxon>Pseudomonadota</taxon>
        <taxon>Betaproteobacteria</taxon>
        <taxon>Burkholderiales</taxon>
        <taxon>Burkholderiaceae</taxon>
        <taxon>Cupriavidus</taxon>
    </lineage>
</organism>
<proteinExistence type="predicted"/>
<accession>A0A1K0IEX1</accession>
<feature type="compositionally biased region" description="Basic and acidic residues" evidence="1">
    <location>
        <begin position="94"/>
        <end position="115"/>
    </location>
</feature>
<name>A0A1K0IEX1_CUPNE</name>
<reference evidence="2" key="1">
    <citation type="submission" date="2016-09" db="EMBL/GenBank/DDBJ databases">
        <authorList>
            <person name="Capua I."/>
            <person name="De Benedictis P."/>
            <person name="Joannis T."/>
            <person name="Lombin L.H."/>
            <person name="Cattoli G."/>
        </authorList>
    </citation>
    <scope>NUCLEOTIDE SEQUENCE</scope>
    <source>
        <strain evidence="2">B9</strain>
    </source>
</reference>
<dbReference type="AlphaFoldDB" id="A0A1K0IEX1"/>
<dbReference type="EMBL" id="FMSH01000154">
    <property type="protein sequence ID" value="SCU75459.1"/>
    <property type="molecule type" value="Genomic_DNA"/>
</dbReference>
<evidence type="ECO:0000256" key="1">
    <source>
        <dbReference type="SAM" id="MobiDB-lite"/>
    </source>
</evidence>